<dbReference type="PANTHER" id="PTHR21666:SF285">
    <property type="entry name" value="M23 FAMILY METALLOPEPTIDASE"/>
    <property type="match status" value="1"/>
</dbReference>
<dbReference type="InterPro" id="IPR011055">
    <property type="entry name" value="Dup_hybrid_motif"/>
</dbReference>
<dbReference type="Proteomes" id="UP001500141">
    <property type="component" value="Unassembled WGS sequence"/>
</dbReference>
<dbReference type="InterPro" id="IPR016047">
    <property type="entry name" value="M23ase_b-sheet_dom"/>
</dbReference>
<comment type="caution">
    <text evidence="2">The sequence shown here is derived from an EMBL/GenBank/DDBJ whole genome shotgun (WGS) entry which is preliminary data.</text>
</comment>
<dbReference type="SUPFAM" id="SSF51261">
    <property type="entry name" value="Duplicated hybrid motif"/>
    <property type="match status" value="1"/>
</dbReference>
<dbReference type="PANTHER" id="PTHR21666">
    <property type="entry name" value="PEPTIDASE-RELATED"/>
    <property type="match status" value="1"/>
</dbReference>
<name>A0ABP9A6M5_9FLAO</name>
<protein>
    <submittedName>
        <fullName evidence="2">M23 family metallopeptidase</fullName>
    </submittedName>
</protein>
<dbReference type="EMBL" id="BAABIP010000022">
    <property type="protein sequence ID" value="GAA4774466.1"/>
    <property type="molecule type" value="Genomic_DNA"/>
</dbReference>
<keyword evidence="3" id="KW-1185">Reference proteome</keyword>
<evidence type="ECO:0000313" key="3">
    <source>
        <dbReference type="Proteomes" id="UP001500141"/>
    </source>
</evidence>
<dbReference type="CDD" id="cd12797">
    <property type="entry name" value="M23_peptidase"/>
    <property type="match status" value="1"/>
</dbReference>
<dbReference type="Pfam" id="PF01551">
    <property type="entry name" value="Peptidase_M23"/>
    <property type="match status" value="1"/>
</dbReference>
<gene>
    <name evidence="2" type="ORF">GCM10023230_26430</name>
</gene>
<evidence type="ECO:0000259" key="1">
    <source>
        <dbReference type="Pfam" id="PF01551"/>
    </source>
</evidence>
<accession>A0ABP9A6M5</accession>
<proteinExistence type="predicted"/>
<organism evidence="2 3">
    <name type="scientific">Flavobacterium hankyongi</name>
    <dbReference type="NCBI Taxonomy" id="1176532"/>
    <lineage>
        <taxon>Bacteria</taxon>
        <taxon>Pseudomonadati</taxon>
        <taxon>Bacteroidota</taxon>
        <taxon>Flavobacteriia</taxon>
        <taxon>Flavobacteriales</taxon>
        <taxon>Flavobacteriaceae</taxon>
        <taxon>Flavobacterium</taxon>
    </lineage>
</organism>
<dbReference type="InterPro" id="IPR050570">
    <property type="entry name" value="Cell_wall_metabolism_enzyme"/>
</dbReference>
<sequence length="567" mass="65377">MFFMRFLIFLILFLANYSIGQDKYPKDYFRSPLDIPLSLAGSFGELRPNHFHSGIDFRTQQKEGLPVYASADGFISRIRISTTGYGKSIYIDHPNGYTTVYGHLQRCAPDIQNVLNKEHYTKQNYEIEIRPKANEMPVKKGDLIAYSGNTGGSSGPHLHFEIRDTKSEFIINPLYFGLCDSLKDTKKPVLNSILAYPLDANSQINGSANPVFLNLNLQKDGTYISNPITASGKISFGINAYDLANNSYGKNGIFKMSSFANGLPYFGYEFETFSFDETKLINTFIDYSRYQSQKQRFQKLFVGYFYPQNIIKTKKNDGILNVSSNLTTNYKIVLEDFNQNKTEVNIPVTYGVLPITQQKSEKVTPYFLKALNEQSYTKDDISVFIPEKTFYEDFYLDFDVKNNELFLHNDSEAVNGNITISFDVTKIPENEREKMFIANLDGTRIEYNKTYKKENLFTIYTKKLGKFFLSKDEEAPRVYNPSFKDEDVLDDAKTFKIYISDNLSGIKEYNAFLNDKWILMEYETKLNRLTHNFSDDIFINGRNDFKLIVKDNMGNSTTFESYFTKTK</sequence>
<dbReference type="Gene3D" id="2.70.70.10">
    <property type="entry name" value="Glucose Permease (Domain IIA)"/>
    <property type="match status" value="1"/>
</dbReference>
<evidence type="ECO:0000313" key="2">
    <source>
        <dbReference type="EMBL" id="GAA4774466.1"/>
    </source>
</evidence>
<feature type="domain" description="M23ase beta-sheet core" evidence="1">
    <location>
        <begin position="51"/>
        <end position="167"/>
    </location>
</feature>
<reference evidence="3" key="1">
    <citation type="journal article" date="2019" name="Int. J. Syst. Evol. Microbiol.">
        <title>The Global Catalogue of Microorganisms (GCM) 10K type strain sequencing project: providing services to taxonomists for standard genome sequencing and annotation.</title>
        <authorList>
            <consortium name="The Broad Institute Genomics Platform"/>
            <consortium name="The Broad Institute Genome Sequencing Center for Infectious Disease"/>
            <person name="Wu L."/>
            <person name="Ma J."/>
        </authorList>
    </citation>
    <scope>NUCLEOTIDE SEQUENCE [LARGE SCALE GENOMIC DNA]</scope>
    <source>
        <strain evidence="3">JCM 18198</strain>
    </source>
</reference>